<dbReference type="PROSITE" id="PS00687">
    <property type="entry name" value="ALDEHYDE_DEHYDR_GLU"/>
    <property type="match status" value="1"/>
</dbReference>
<dbReference type="InterPro" id="IPR016161">
    <property type="entry name" value="Ald_DH/histidinol_DH"/>
</dbReference>
<gene>
    <name evidence="8" type="ORF">GCM10007879_25590</name>
</gene>
<dbReference type="Gene3D" id="3.40.605.10">
    <property type="entry name" value="Aldehyde Dehydrogenase, Chain A, domain 1"/>
    <property type="match status" value="1"/>
</dbReference>
<dbReference type="InterPro" id="IPR016163">
    <property type="entry name" value="Ald_DH_C"/>
</dbReference>
<protein>
    <recommendedName>
        <fullName evidence="3">aldehyde dehydrogenase (NAD(+))</fullName>
        <ecNumber evidence="3">1.2.1.3</ecNumber>
    </recommendedName>
</protein>
<comment type="catalytic activity">
    <reaction evidence="4">
        <text>an aldehyde + NAD(+) + H2O = a carboxylate + NADH + 2 H(+)</text>
        <dbReference type="Rhea" id="RHEA:16185"/>
        <dbReference type="ChEBI" id="CHEBI:15377"/>
        <dbReference type="ChEBI" id="CHEBI:15378"/>
        <dbReference type="ChEBI" id="CHEBI:17478"/>
        <dbReference type="ChEBI" id="CHEBI:29067"/>
        <dbReference type="ChEBI" id="CHEBI:57540"/>
        <dbReference type="ChEBI" id="CHEBI:57945"/>
        <dbReference type="EC" id="1.2.1.3"/>
    </reaction>
</comment>
<keyword evidence="9" id="KW-1185">Reference proteome</keyword>
<dbReference type="EMBL" id="BSNI01000002">
    <property type="protein sequence ID" value="GLQ18310.1"/>
    <property type="molecule type" value="Genomic_DNA"/>
</dbReference>
<organism evidence="8 9">
    <name type="scientific">Maritalea porphyrae</name>
    <dbReference type="NCBI Taxonomy" id="880732"/>
    <lineage>
        <taxon>Bacteria</taxon>
        <taxon>Pseudomonadati</taxon>
        <taxon>Pseudomonadota</taxon>
        <taxon>Alphaproteobacteria</taxon>
        <taxon>Hyphomicrobiales</taxon>
        <taxon>Devosiaceae</taxon>
        <taxon>Maritalea</taxon>
    </lineage>
</organism>
<feature type="active site" evidence="5">
    <location>
        <position position="248"/>
    </location>
</feature>
<dbReference type="InterPro" id="IPR016160">
    <property type="entry name" value="Ald_DH_CS_CYS"/>
</dbReference>
<comment type="similarity">
    <text evidence="1 6">Belongs to the aldehyde dehydrogenase family.</text>
</comment>
<reference evidence="8" key="2">
    <citation type="submission" date="2023-01" db="EMBL/GenBank/DDBJ databases">
        <title>Draft genome sequence of Maritalea porphyrae strain NBRC 107169.</title>
        <authorList>
            <person name="Sun Q."/>
            <person name="Mori K."/>
        </authorList>
    </citation>
    <scope>NUCLEOTIDE SEQUENCE</scope>
    <source>
        <strain evidence="8">NBRC 107169</strain>
    </source>
</reference>
<sequence length="477" mass="51186">MKIIEKRDFYIDGKWVAPEIPSEYDVINPATEQKIAVISMGSQADVDKAVAAAKKAFDSFSQTSKQERLALLKRILEVYKKRKSEVAEAIKLELGAPHKLAHGAQSGVGVGHLEGFIEALEKFDFEERTANGDLIFKEPIGVCGLITPWNWPINQIALKVLPAIATGCTVVLKPSEITPLNAILYAEILDEAGVPAGVFNLVNGDGPNVGAALSRHPDVAMMSFTGSTRAGIAVSKDAADNVKKVTLELGGKSPNIIFDEEGALDVVKRETRRVFSNSGQSCNARTRMLVERSIYDDAMRVAAEAAKGQPVGDPDEEGFHIGPLVSALQFERVQALIQAGIDEGATLLAGGIGRPEGLETGYFVKPTVFGNVNNNMRIAREEVFGPVVALIPFDTEEEAIAIANDTEYGLAAAVQTNDAEKAMRIARKLRAGMVHINNSDIGYGTPFGGYKMSGTGREGGQYGLEDFLEIKAVSVPS</sequence>
<evidence type="ECO:0000259" key="7">
    <source>
        <dbReference type="Pfam" id="PF00171"/>
    </source>
</evidence>
<evidence type="ECO:0000256" key="1">
    <source>
        <dbReference type="ARBA" id="ARBA00009986"/>
    </source>
</evidence>
<dbReference type="PROSITE" id="PS00070">
    <property type="entry name" value="ALDEHYDE_DEHYDR_CYS"/>
    <property type="match status" value="1"/>
</dbReference>
<evidence type="ECO:0000313" key="8">
    <source>
        <dbReference type="EMBL" id="GLQ18310.1"/>
    </source>
</evidence>
<dbReference type="CDD" id="cd07138">
    <property type="entry name" value="ALDH_CddD_SSP0762"/>
    <property type="match status" value="1"/>
</dbReference>
<reference evidence="8" key="1">
    <citation type="journal article" date="2014" name="Int. J. Syst. Evol. Microbiol.">
        <title>Complete genome of a new Firmicutes species belonging to the dominant human colonic microbiota ('Ruminococcus bicirculans') reveals two chromosomes and a selective capacity to utilize plant glucans.</title>
        <authorList>
            <consortium name="NISC Comparative Sequencing Program"/>
            <person name="Wegmann U."/>
            <person name="Louis P."/>
            <person name="Goesmann A."/>
            <person name="Henrissat B."/>
            <person name="Duncan S.H."/>
            <person name="Flint H.J."/>
        </authorList>
    </citation>
    <scope>NUCLEOTIDE SEQUENCE</scope>
    <source>
        <strain evidence="8">NBRC 107169</strain>
    </source>
</reference>
<dbReference type="InterPro" id="IPR029510">
    <property type="entry name" value="Ald_DH_CS_GLU"/>
</dbReference>
<dbReference type="PANTHER" id="PTHR42804:SF1">
    <property type="entry name" value="ALDEHYDE DEHYDROGENASE-RELATED"/>
    <property type="match status" value="1"/>
</dbReference>
<dbReference type="EC" id="1.2.1.3" evidence="3"/>
<evidence type="ECO:0000313" key="9">
    <source>
        <dbReference type="Proteomes" id="UP001161405"/>
    </source>
</evidence>
<dbReference type="Proteomes" id="UP001161405">
    <property type="component" value="Unassembled WGS sequence"/>
</dbReference>
<feature type="domain" description="Aldehyde dehydrogenase" evidence="7">
    <location>
        <begin position="15"/>
        <end position="473"/>
    </location>
</feature>
<evidence type="ECO:0000256" key="4">
    <source>
        <dbReference type="ARBA" id="ARBA00049194"/>
    </source>
</evidence>
<dbReference type="InterPro" id="IPR016162">
    <property type="entry name" value="Ald_DH_N"/>
</dbReference>
<dbReference type="PANTHER" id="PTHR42804">
    <property type="entry name" value="ALDEHYDE DEHYDROGENASE"/>
    <property type="match status" value="1"/>
</dbReference>
<dbReference type="Gene3D" id="3.40.309.10">
    <property type="entry name" value="Aldehyde Dehydrogenase, Chain A, domain 2"/>
    <property type="match status" value="1"/>
</dbReference>
<accession>A0ABQ5UUA5</accession>
<dbReference type="Pfam" id="PF00171">
    <property type="entry name" value="Aldedh"/>
    <property type="match status" value="1"/>
</dbReference>
<evidence type="ECO:0000256" key="3">
    <source>
        <dbReference type="ARBA" id="ARBA00024226"/>
    </source>
</evidence>
<comment type="caution">
    <text evidence="8">The sequence shown here is derived from an EMBL/GenBank/DDBJ whole genome shotgun (WGS) entry which is preliminary data.</text>
</comment>
<dbReference type="InterPro" id="IPR015590">
    <property type="entry name" value="Aldehyde_DH_dom"/>
</dbReference>
<evidence type="ECO:0000256" key="6">
    <source>
        <dbReference type="RuleBase" id="RU003345"/>
    </source>
</evidence>
<dbReference type="SUPFAM" id="SSF53720">
    <property type="entry name" value="ALDH-like"/>
    <property type="match status" value="1"/>
</dbReference>
<proteinExistence type="inferred from homology"/>
<keyword evidence="2 6" id="KW-0560">Oxidoreductase</keyword>
<evidence type="ECO:0000256" key="5">
    <source>
        <dbReference type="PROSITE-ProRule" id="PRU10007"/>
    </source>
</evidence>
<name>A0ABQ5UUA5_9HYPH</name>
<evidence type="ECO:0000256" key="2">
    <source>
        <dbReference type="ARBA" id="ARBA00023002"/>
    </source>
</evidence>